<dbReference type="EMBL" id="JAUSVV010000008">
    <property type="protein sequence ID" value="MDQ0443870.1"/>
    <property type="molecule type" value="Genomic_DNA"/>
</dbReference>
<gene>
    <name evidence="2" type="ORF">QO016_003376</name>
</gene>
<reference evidence="2 3" key="1">
    <citation type="submission" date="2023-07" db="EMBL/GenBank/DDBJ databases">
        <title>Genomic Encyclopedia of Type Strains, Phase IV (KMG-IV): sequencing the most valuable type-strain genomes for metagenomic binning, comparative biology and taxonomic classification.</title>
        <authorList>
            <person name="Goeker M."/>
        </authorList>
    </citation>
    <scope>NUCLEOTIDE SEQUENCE [LARGE SCALE GENOMIC DNA]</scope>
    <source>
        <strain evidence="2 3">DSM 19562</strain>
    </source>
</reference>
<comment type="caution">
    <text evidence="2">The sequence shown here is derived from an EMBL/GenBank/DDBJ whole genome shotgun (WGS) entry which is preliminary data.</text>
</comment>
<feature type="transmembrane region" description="Helical" evidence="1">
    <location>
        <begin position="6"/>
        <end position="24"/>
    </location>
</feature>
<evidence type="ECO:0000313" key="2">
    <source>
        <dbReference type="EMBL" id="MDQ0443870.1"/>
    </source>
</evidence>
<evidence type="ECO:0000313" key="3">
    <source>
        <dbReference type="Proteomes" id="UP001236369"/>
    </source>
</evidence>
<dbReference type="Proteomes" id="UP001236369">
    <property type="component" value="Unassembled WGS sequence"/>
</dbReference>
<evidence type="ECO:0000256" key="1">
    <source>
        <dbReference type="SAM" id="Phobius"/>
    </source>
</evidence>
<organism evidence="2 3">
    <name type="scientific">Methylobacterium persicinum</name>
    <dbReference type="NCBI Taxonomy" id="374426"/>
    <lineage>
        <taxon>Bacteria</taxon>
        <taxon>Pseudomonadati</taxon>
        <taxon>Pseudomonadota</taxon>
        <taxon>Alphaproteobacteria</taxon>
        <taxon>Hyphomicrobiales</taxon>
        <taxon>Methylobacteriaceae</taxon>
        <taxon>Methylobacterium</taxon>
    </lineage>
</organism>
<accession>A0ABU0HNG8</accession>
<protein>
    <recommendedName>
        <fullName evidence="4">CcoQ/FixQ family Cbb3-type cytochrome c oxidase assembly chaperone</fullName>
    </recommendedName>
</protein>
<keyword evidence="1" id="KW-1133">Transmembrane helix</keyword>
<keyword evidence="3" id="KW-1185">Reference proteome</keyword>
<name>A0ABU0HNG8_9HYPH</name>
<proteinExistence type="predicted"/>
<keyword evidence="1" id="KW-0812">Transmembrane</keyword>
<keyword evidence="1" id="KW-0472">Membrane</keyword>
<dbReference type="RefSeq" id="WP_238248432.1">
    <property type="nucleotide sequence ID" value="NZ_BPQX01000018.1"/>
</dbReference>
<sequence length="59" mass="6403">MSYEDAAILAVFTIVFAVVIALLPRGRKADLLERPQAHVLEFDPLILDADGPVLDLEAA</sequence>
<evidence type="ECO:0008006" key="4">
    <source>
        <dbReference type="Google" id="ProtNLM"/>
    </source>
</evidence>